<dbReference type="InterPro" id="IPR027383">
    <property type="entry name" value="Znf_put"/>
</dbReference>
<dbReference type="AlphaFoldDB" id="A0AAU8J2U3"/>
<keyword evidence="3" id="KW-0812">Transmembrane</keyword>
<proteinExistence type="predicted"/>
<gene>
    <name evidence="5" type="ORF">ABII15_34715</name>
</gene>
<accession>A0AAU8J2U3</accession>
<sequence>MGSLERHRDAGAYALGVLDPADLFRFEDHLADCAACTAYIGELRPTTGLLAMYAQATPSCVEWCARPASSLVERAVERLGALHRAGRRRAWAALAALALLAAAGAGAALRHPVVGGDALALRGRDTVSGVTARLTADGRGWGSQVDLDVRDPGGPRVCRLVAVGRDGSEQTVASWAVHGGGTDRVSVTGGAAQRPDAIARFEVRAVGGGRLLSLPVSSP</sequence>
<keyword evidence="2" id="KW-0804">Transcription</keyword>
<evidence type="ECO:0000256" key="1">
    <source>
        <dbReference type="ARBA" id="ARBA00023015"/>
    </source>
</evidence>
<keyword evidence="3" id="KW-0472">Membrane</keyword>
<dbReference type="RefSeq" id="WP_353946244.1">
    <property type="nucleotide sequence ID" value="NZ_CP159534.1"/>
</dbReference>
<dbReference type="Pfam" id="PF13490">
    <property type="entry name" value="zf-HC2"/>
    <property type="match status" value="1"/>
</dbReference>
<evidence type="ECO:0000256" key="2">
    <source>
        <dbReference type="ARBA" id="ARBA00023163"/>
    </source>
</evidence>
<dbReference type="InterPro" id="IPR041916">
    <property type="entry name" value="Anti_sigma_zinc_sf"/>
</dbReference>
<dbReference type="EMBL" id="CP159534">
    <property type="protein sequence ID" value="XCJ74808.1"/>
    <property type="molecule type" value="Genomic_DNA"/>
</dbReference>
<evidence type="ECO:0000259" key="4">
    <source>
        <dbReference type="Pfam" id="PF13490"/>
    </source>
</evidence>
<organism evidence="5">
    <name type="scientific">Streptomyces tabacisoli</name>
    <dbReference type="NCBI Taxonomy" id="3156398"/>
    <lineage>
        <taxon>Bacteria</taxon>
        <taxon>Bacillati</taxon>
        <taxon>Actinomycetota</taxon>
        <taxon>Actinomycetes</taxon>
        <taxon>Kitasatosporales</taxon>
        <taxon>Streptomycetaceae</taxon>
        <taxon>Streptomyces</taxon>
    </lineage>
</organism>
<evidence type="ECO:0000256" key="3">
    <source>
        <dbReference type="SAM" id="Phobius"/>
    </source>
</evidence>
<dbReference type="Gene3D" id="1.10.10.1320">
    <property type="entry name" value="Anti-sigma factor, zinc-finger domain"/>
    <property type="match status" value="1"/>
</dbReference>
<reference evidence="5" key="1">
    <citation type="submission" date="2024-06" db="EMBL/GenBank/DDBJ databases">
        <title>Streptomyces sp. strain HUAS MG91 genome sequences.</title>
        <authorList>
            <person name="Mo P."/>
        </authorList>
    </citation>
    <scope>NUCLEOTIDE SEQUENCE</scope>
    <source>
        <strain evidence="5">HUAS MG91</strain>
    </source>
</reference>
<keyword evidence="3" id="KW-1133">Transmembrane helix</keyword>
<feature type="transmembrane region" description="Helical" evidence="3">
    <location>
        <begin position="90"/>
        <end position="109"/>
    </location>
</feature>
<keyword evidence="1" id="KW-0805">Transcription regulation</keyword>
<evidence type="ECO:0000313" key="5">
    <source>
        <dbReference type="EMBL" id="XCJ74808.1"/>
    </source>
</evidence>
<dbReference type="KEGG" id="stac:ABII15_34715"/>
<name>A0AAU8J2U3_9ACTN</name>
<protein>
    <submittedName>
        <fullName evidence="5">Zf-HC2 domain-containing protein</fullName>
    </submittedName>
</protein>
<feature type="domain" description="Putative zinc-finger" evidence="4">
    <location>
        <begin position="11"/>
        <end position="36"/>
    </location>
</feature>